<keyword evidence="9" id="KW-1185">Reference proteome</keyword>
<feature type="transmembrane region" description="Helical" evidence="6">
    <location>
        <begin position="149"/>
        <end position="170"/>
    </location>
</feature>
<dbReference type="Proteomes" id="UP000800200">
    <property type="component" value="Unassembled WGS sequence"/>
</dbReference>
<comment type="subcellular location">
    <subcellularLocation>
        <location evidence="1">Membrane</location>
        <topology evidence="1">Multi-pass membrane protein</topology>
    </subcellularLocation>
</comment>
<dbReference type="InterPro" id="IPR052337">
    <property type="entry name" value="SAT4-like"/>
</dbReference>
<comment type="similarity">
    <text evidence="5">Belongs to the SAT4 family.</text>
</comment>
<reference evidence="8" key="1">
    <citation type="journal article" date="2020" name="Stud. Mycol.">
        <title>101 Dothideomycetes genomes: a test case for predicting lifestyles and emergence of pathogens.</title>
        <authorList>
            <person name="Haridas S."/>
            <person name="Albert R."/>
            <person name="Binder M."/>
            <person name="Bloem J."/>
            <person name="Labutti K."/>
            <person name="Salamov A."/>
            <person name="Andreopoulos B."/>
            <person name="Baker S."/>
            <person name="Barry K."/>
            <person name="Bills G."/>
            <person name="Bluhm B."/>
            <person name="Cannon C."/>
            <person name="Castanera R."/>
            <person name="Culley D."/>
            <person name="Daum C."/>
            <person name="Ezra D."/>
            <person name="Gonzalez J."/>
            <person name="Henrissat B."/>
            <person name="Kuo A."/>
            <person name="Liang C."/>
            <person name="Lipzen A."/>
            <person name="Lutzoni F."/>
            <person name="Magnuson J."/>
            <person name="Mondo S."/>
            <person name="Nolan M."/>
            <person name="Ohm R."/>
            <person name="Pangilinan J."/>
            <person name="Park H.-J."/>
            <person name="Ramirez L."/>
            <person name="Alfaro M."/>
            <person name="Sun H."/>
            <person name="Tritt A."/>
            <person name="Yoshinaga Y."/>
            <person name="Zwiers L.-H."/>
            <person name="Turgeon B."/>
            <person name="Goodwin S."/>
            <person name="Spatafora J."/>
            <person name="Crous P."/>
            <person name="Grigoriev I."/>
        </authorList>
    </citation>
    <scope>NUCLEOTIDE SEQUENCE</scope>
    <source>
        <strain evidence="8">CBS 207.26</strain>
    </source>
</reference>
<evidence type="ECO:0000256" key="4">
    <source>
        <dbReference type="ARBA" id="ARBA00023136"/>
    </source>
</evidence>
<dbReference type="PANTHER" id="PTHR33048:SF55">
    <property type="entry name" value="INTEGRAL MEMBRANE PROTEIN"/>
    <property type="match status" value="1"/>
</dbReference>
<dbReference type="GO" id="GO:0016020">
    <property type="term" value="C:membrane"/>
    <property type="evidence" value="ECO:0007669"/>
    <property type="project" value="UniProtKB-SubCell"/>
</dbReference>
<keyword evidence="2 6" id="KW-0812">Transmembrane</keyword>
<feature type="transmembrane region" description="Helical" evidence="6">
    <location>
        <begin position="61"/>
        <end position="88"/>
    </location>
</feature>
<gene>
    <name evidence="8" type="ORF">K469DRAFT_692504</name>
</gene>
<dbReference type="AlphaFoldDB" id="A0A6A6DPR1"/>
<accession>A0A6A6DPR1</accession>
<keyword evidence="4 6" id="KW-0472">Membrane</keyword>
<dbReference type="InterPro" id="IPR049326">
    <property type="entry name" value="Rhodopsin_dom_fungi"/>
</dbReference>
<name>A0A6A6DPR1_9PEZI</name>
<feature type="transmembrane region" description="Helical" evidence="6">
    <location>
        <begin position="100"/>
        <end position="118"/>
    </location>
</feature>
<evidence type="ECO:0000313" key="8">
    <source>
        <dbReference type="EMBL" id="KAF2180973.1"/>
    </source>
</evidence>
<feature type="domain" description="Rhodopsin" evidence="7">
    <location>
        <begin position="18"/>
        <end position="232"/>
    </location>
</feature>
<evidence type="ECO:0000256" key="2">
    <source>
        <dbReference type="ARBA" id="ARBA00022692"/>
    </source>
</evidence>
<dbReference type="EMBL" id="ML994655">
    <property type="protein sequence ID" value="KAF2180973.1"/>
    <property type="molecule type" value="Genomic_DNA"/>
</dbReference>
<feature type="transmembrane region" description="Helical" evidence="6">
    <location>
        <begin position="22"/>
        <end position="41"/>
    </location>
</feature>
<evidence type="ECO:0000313" key="9">
    <source>
        <dbReference type="Proteomes" id="UP000800200"/>
    </source>
</evidence>
<evidence type="ECO:0000256" key="6">
    <source>
        <dbReference type="SAM" id="Phobius"/>
    </source>
</evidence>
<evidence type="ECO:0000256" key="1">
    <source>
        <dbReference type="ARBA" id="ARBA00004141"/>
    </source>
</evidence>
<dbReference type="PANTHER" id="PTHR33048">
    <property type="entry name" value="PTH11-LIKE INTEGRAL MEMBRANE PROTEIN (AFU_ORTHOLOGUE AFUA_5G11245)"/>
    <property type="match status" value="1"/>
</dbReference>
<sequence length="296" mass="32395">MPPVAPASTLHIRAAQDETHDTMIMCVIVFSTGLGLVALAMRMTSRRIQKVKLGSDDYLLIFATVYFATSIMMPICFAATRLSILIILHKVFSMCRFRNVVRLISVVVVCACVITIVVDTAVCRPVSDAWQLPPKDSCSMNDTTQTRLYTVLFPCIIMDFAIIASPIPVISSMRLSKADKRALATMFVIGLLTCLVREDDITYSIVPAGVMILAETSFRVLSASMVGSRPVLNILFPVNRLGTFLESLEWYSSHFELPSSNVSGATVTSPSEQVQSPVVATVGCQHLNVSILSMHI</sequence>
<protein>
    <recommendedName>
        <fullName evidence="7">Rhodopsin domain-containing protein</fullName>
    </recommendedName>
</protein>
<dbReference type="Pfam" id="PF20684">
    <property type="entry name" value="Fung_rhodopsin"/>
    <property type="match status" value="1"/>
</dbReference>
<evidence type="ECO:0000256" key="3">
    <source>
        <dbReference type="ARBA" id="ARBA00022989"/>
    </source>
</evidence>
<organism evidence="8 9">
    <name type="scientific">Zopfia rhizophila CBS 207.26</name>
    <dbReference type="NCBI Taxonomy" id="1314779"/>
    <lineage>
        <taxon>Eukaryota</taxon>
        <taxon>Fungi</taxon>
        <taxon>Dikarya</taxon>
        <taxon>Ascomycota</taxon>
        <taxon>Pezizomycotina</taxon>
        <taxon>Dothideomycetes</taxon>
        <taxon>Dothideomycetes incertae sedis</taxon>
        <taxon>Zopfiaceae</taxon>
        <taxon>Zopfia</taxon>
    </lineage>
</organism>
<proteinExistence type="inferred from homology"/>
<evidence type="ECO:0000259" key="7">
    <source>
        <dbReference type="Pfam" id="PF20684"/>
    </source>
</evidence>
<keyword evidence="3 6" id="KW-1133">Transmembrane helix</keyword>
<dbReference type="OrthoDB" id="5393606at2759"/>
<evidence type="ECO:0000256" key="5">
    <source>
        <dbReference type="ARBA" id="ARBA00038359"/>
    </source>
</evidence>